<dbReference type="STRING" id="564608.C1N1A5"/>
<sequence length="254" mass="27578">MQRHVARAVARWGLALNAAPTLAGDLALRQPATTTAVVGGFASTFVRRAGTFGKDTSKDKGDVIDVRLRDASGRIAAKKLRKEGRVPAILFRSGSRAGEHISLALKDIERLVTKHGHVGVGTRVLKMRFEGTDRAEDVIAKQVHLTMGTGVVENATFMPVEPTTEVNVDVPVTFIGEDVCPGVKQGGFPWVMRRSVPVKCQVKDIPRVFNIDVSNFSVGKVVFLKDLHVPESVKLRLDNMMTPVFSMSRPGRGG</sequence>
<name>C1N1A5_MICPC</name>
<dbReference type="InterPro" id="IPR001021">
    <property type="entry name" value="Ribosomal_bL25_long"/>
</dbReference>
<dbReference type="OMA" id="TVCEREM"/>
<dbReference type="Pfam" id="PF01386">
    <property type="entry name" value="Ribosomal_L25p"/>
    <property type="match status" value="1"/>
</dbReference>
<dbReference type="NCBIfam" id="TIGR00731">
    <property type="entry name" value="bL25_bact_ctc"/>
    <property type="match status" value="1"/>
</dbReference>
<evidence type="ECO:0000259" key="7">
    <source>
        <dbReference type="Pfam" id="PF14693"/>
    </source>
</evidence>
<evidence type="ECO:0000313" key="9">
    <source>
        <dbReference type="Proteomes" id="UP000001876"/>
    </source>
</evidence>
<dbReference type="CDD" id="cd00495">
    <property type="entry name" value="Ribosomal_L25_TL5_CTC"/>
    <property type="match status" value="1"/>
</dbReference>
<proteinExistence type="inferred from homology"/>
<keyword evidence="9" id="KW-1185">Reference proteome</keyword>
<evidence type="ECO:0000313" key="8">
    <source>
        <dbReference type="EMBL" id="EEH54408.1"/>
    </source>
</evidence>
<dbReference type="GeneID" id="9686974"/>
<dbReference type="RefSeq" id="XP_003061778.1">
    <property type="nucleotide sequence ID" value="XM_003061732.1"/>
</dbReference>
<dbReference type="InterPro" id="IPR020056">
    <property type="entry name" value="Rbsml_bL25/Gln-tRNA_synth_N"/>
</dbReference>
<evidence type="ECO:0000256" key="5">
    <source>
        <dbReference type="SAM" id="SignalP"/>
    </source>
</evidence>
<dbReference type="eggNOG" id="ENOG502QPTI">
    <property type="taxonomic scope" value="Eukaryota"/>
</dbReference>
<reference evidence="8 9" key="1">
    <citation type="journal article" date="2009" name="Science">
        <title>Green evolution and dynamic adaptations revealed by genomes of the marine picoeukaryotes Micromonas.</title>
        <authorList>
            <person name="Worden A.Z."/>
            <person name="Lee J.H."/>
            <person name="Mock T."/>
            <person name="Rouze P."/>
            <person name="Simmons M.P."/>
            <person name="Aerts A.L."/>
            <person name="Allen A.E."/>
            <person name="Cuvelier M.L."/>
            <person name="Derelle E."/>
            <person name="Everett M.V."/>
            <person name="Foulon E."/>
            <person name="Grimwood J."/>
            <person name="Gundlach H."/>
            <person name="Henrissat B."/>
            <person name="Napoli C."/>
            <person name="McDonald S.M."/>
            <person name="Parker M.S."/>
            <person name="Rombauts S."/>
            <person name="Salamov A."/>
            <person name="Von Dassow P."/>
            <person name="Badger J.H."/>
            <person name="Coutinho P.M."/>
            <person name="Demir E."/>
            <person name="Dubchak I."/>
            <person name="Gentemann C."/>
            <person name="Eikrem W."/>
            <person name="Gready J.E."/>
            <person name="John U."/>
            <person name="Lanier W."/>
            <person name="Lindquist E.A."/>
            <person name="Lucas S."/>
            <person name="Mayer K.F."/>
            <person name="Moreau H."/>
            <person name="Not F."/>
            <person name="Otillar R."/>
            <person name="Panaud O."/>
            <person name="Pangilinan J."/>
            <person name="Paulsen I."/>
            <person name="Piegu B."/>
            <person name="Poliakov A."/>
            <person name="Robbens S."/>
            <person name="Schmutz J."/>
            <person name="Toulza E."/>
            <person name="Wyss T."/>
            <person name="Zelensky A."/>
            <person name="Zhou K."/>
            <person name="Armbrust E.V."/>
            <person name="Bhattacharya D."/>
            <person name="Goodenough U.W."/>
            <person name="Van de Peer Y."/>
            <person name="Grigoriev I.V."/>
        </authorList>
    </citation>
    <scope>NUCLEOTIDE SEQUENCE [LARGE SCALE GENOMIC DNA]</scope>
    <source>
        <strain evidence="8 9">CCMP1545</strain>
    </source>
</reference>
<dbReference type="InterPro" id="IPR029751">
    <property type="entry name" value="Ribosomal_L25_dom"/>
</dbReference>
<evidence type="ECO:0000256" key="1">
    <source>
        <dbReference type="ARBA" id="ARBA00022730"/>
    </source>
</evidence>
<dbReference type="Proteomes" id="UP000001876">
    <property type="component" value="Unassembled WGS sequence"/>
</dbReference>
<evidence type="ECO:0000256" key="3">
    <source>
        <dbReference type="ARBA" id="ARBA00022980"/>
    </source>
</evidence>
<evidence type="ECO:0000256" key="4">
    <source>
        <dbReference type="ARBA" id="ARBA00023274"/>
    </source>
</evidence>
<dbReference type="InterPro" id="IPR020057">
    <property type="entry name" value="Ribosomal_bL25_b-dom"/>
</dbReference>
<feature type="domain" description="Large ribosomal subunit protein bL25 L25" evidence="6">
    <location>
        <begin position="65"/>
        <end position="157"/>
    </location>
</feature>
<dbReference type="GO" id="GO:0003735">
    <property type="term" value="F:structural constituent of ribosome"/>
    <property type="evidence" value="ECO:0007669"/>
    <property type="project" value="InterPro"/>
</dbReference>
<gene>
    <name evidence="8" type="ORF">MICPUCDRAFT_51325</name>
</gene>
<feature type="chain" id="PRO_5002910582" evidence="5">
    <location>
        <begin position="24"/>
        <end position="254"/>
    </location>
</feature>
<evidence type="ECO:0000259" key="6">
    <source>
        <dbReference type="Pfam" id="PF01386"/>
    </source>
</evidence>
<dbReference type="GO" id="GO:0008097">
    <property type="term" value="F:5S rRNA binding"/>
    <property type="evidence" value="ECO:0007669"/>
    <property type="project" value="InterPro"/>
</dbReference>
<organism evidence="9">
    <name type="scientific">Micromonas pusilla (strain CCMP1545)</name>
    <name type="common">Picoplanktonic green alga</name>
    <dbReference type="NCBI Taxonomy" id="564608"/>
    <lineage>
        <taxon>Eukaryota</taxon>
        <taxon>Viridiplantae</taxon>
        <taxon>Chlorophyta</taxon>
        <taxon>Mamiellophyceae</taxon>
        <taxon>Mamiellales</taxon>
        <taxon>Mamiellaceae</taxon>
        <taxon>Micromonas</taxon>
    </lineage>
</organism>
<evidence type="ECO:0000256" key="2">
    <source>
        <dbReference type="ARBA" id="ARBA00022884"/>
    </source>
</evidence>
<dbReference type="Pfam" id="PF14693">
    <property type="entry name" value="Ribosomal_TL5_C"/>
    <property type="match status" value="1"/>
</dbReference>
<dbReference type="InterPro" id="IPR011035">
    <property type="entry name" value="Ribosomal_bL25/Gln-tRNA_synth"/>
</dbReference>
<keyword evidence="1" id="KW-0699">rRNA-binding</keyword>
<dbReference type="HAMAP" id="MF_01334">
    <property type="entry name" value="Ribosomal_bL25_CTC"/>
    <property type="match status" value="1"/>
</dbReference>
<feature type="signal peptide" evidence="5">
    <location>
        <begin position="1"/>
        <end position="23"/>
    </location>
</feature>
<dbReference type="PANTHER" id="PTHR33284">
    <property type="entry name" value="RIBOSOMAL PROTEIN L25/GLN-TRNA SYNTHETASE, ANTI-CODON-BINDING DOMAIN-CONTAINING PROTEIN"/>
    <property type="match status" value="1"/>
</dbReference>
<dbReference type="GO" id="GO:0022625">
    <property type="term" value="C:cytosolic large ribosomal subunit"/>
    <property type="evidence" value="ECO:0007669"/>
    <property type="project" value="TreeGrafter"/>
</dbReference>
<dbReference type="AlphaFoldDB" id="C1N1A5"/>
<dbReference type="KEGG" id="mpp:MICPUCDRAFT_51325"/>
<dbReference type="InterPro" id="IPR037121">
    <property type="entry name" value="Ribosomal_bL25_C"/>
</dbReference>
<dbReference type="GO" id="GO:0006412">
    <property type="term" value="P:translation"/>
    <property type="evidence" value="ECO:0007669"/>
    <property type="project" value="InterPro"/>
</dbReference>
<keyword evidence="4" id="KW-0687">Ribonucleoprotein</keyword>
<keyword evidence="5" id="KW-0732">Signal</keyword>
<feature type="domain" description="Large ribosomal subunit protein bL25 beta" evidence="7">
    <location>
        <begin position="165"/>
        <end position="249"/>
    </location>
</feature>
<dbReference type="Gene3D" id="2.40.240.10">
    <property type="entry name" value="Ribosomal Protein L25, Chain P"/>
    <property type="match status" value="1"/>
</dbReference>
<accession>C1N1A5</accession>
<protein>
    <submittedName>
        <fullName evidence="8">Predicted protein</fullName>
    </submittedName>
</protein>
<dbReference type="OrthoDB" id="498485at2759"/>
<dbReference type="PANTHER" id="PTHR33284:SF1">
    <property type="entry name" value="RIBOSOMAL PROTEIN L25_GLN-TRNA SYNTHETASE, ANTI-CODON-BINDING DOMAIN-CONTAINING PROTEIN"/>
    <property type="match status" value="1"/>
</dbReference>
<dbReference type="Gene3D" id="2.170.120.20">
    <property type="entry name" value="Ribosomal protein L25, beta domain"/>
    <property type="match status" value="1"/>
</dbReference>
<dbReference type="EMBL" id="GG663744">
    <property type="protein sequence ID" value="EEH54408.1"/>
    <property type="molecule type" value="Genomic_DNA"/>
</dbReference>
<dbReference type="InterPro" id="IPR020930">
    <property type="entry name" value="Ribosomal_uL5_bac-type"/>
</dbReference>
<keyword evidence="3" id="KW-0689">Ribosomal protein</keyword>
<keyword evidence="2" id="KW-0694">RNA-binding</keyword>
<dbReference type="SUPFAM" id="SSF50715">
    <property type="entry name" value="Ribosomal protein L25-like"/>
    <property type="match status" value="1"/>
</dbReference>